<name>A0A1U7LX75_9FIRM</name>
<protein>
    <submittedName>
        <fullName evidence="1">Uncharacterized protein</fullName>
    </submittedName>
</protein>
<evidence type="ECO:0000313" key="1">
    <source>
        <dbReference type="EMBL" id="OLR61680.1"/>
    </source>
</evidence>
<dbReference type="STRING" id="1465756.BIV18_10020"/>
<dbReference type="EMBL" id="MJIH01000008">
    <property type="protein sequence ID" value="OLR61680.1"/>
    <property type="molecule type" value="Genomic_DNA"/>
</dbReference>
<evidence type="ECO:0000313" key="2">
    <source>
        <dbReference type="Proteomes" id="UP000187166"/>
    </source>
</evidence>
<dbReference type="Proteomes" id="UP000187166">
    <property type="component" value="Unassembled WGS sequence"/>
</dbReference>
<reference evidence="1 2" key="1">
    <citation type="journal article" date="2016" name="Appl. Environ. Microbiol.">
        <title>Function and Phylogeny of Bacterial Butyryl Coenzyme A:Acetate Transferases and Their Diversity in the Proximal Colon of Swine.</title>
        <authorList>
            <person name="Trachsel J."/>
            <person name="Bayles D.O."/>
            <person name="Looft T."/>
            <person name="Levine U.Y."/>
            <person name="Allen H.K."/>
        </authorList>
    </citation>
    <scope>NUCLEOTIDE SEQUENCE [LARGE SCALE GENOMIC DNA]</scope>
    <source>
        <strain evidence="1 2">35-6-1</strain>
    </source>
</reference>
<organism evidence="1 2">
    <name type="scientific">Peptoniphilus porci</name>
    <dbReference type="NCBI Taxonomy" id="2652280"/>
    <lineage>
        <taxon>Bacteria</taxon>
        <taxon>Bacillati</taxon>
        <taxon>Bacillota</taxon>
        <taxon>Tissierellia</taxon>
        <taxon>Tissierellales</taxon>
        <taxon>Peptoniphilaceae</taxon>
        <taxon>Peptoniphilus</taxon>
    </lineage>
</organism>
<comment type="caution">
    <text evidence="1">The sequence shown here is derived from an EMBL/GenBank/DDBJ whole genome shotgun (WGS) entry which is preliminary data.</text>
</comment>
<keyword evidence="2" id="KW-1185">Reference proteome</keyword>
<proteinExistence type="predicted"/>
<dbReference type="AlphaFoldDB" id="A0A1U7LX75"/>
<accession>A0A1U7LX75</accession>
<sequence>MTKIDNCILETRDELFSFEDYSTLMQALGLGYTITIDNGLAKIKIFMDKDYNLKGLNLNFPHLPPYNYNEEMTFPNVILGVIPQLKKQPAIDFPNTFKNRWEELKTQTLDTVHFNRCK</sequence>
<gene>
    <name evidence="1" type="ORF">BIV18_10020</name>
</gene>